<evidence type="ECO:0000313" key="1">
    <source>
        <dbReference type="EMBL" id="CDL90960.1"/>
    </source>
</evidence>
<gene>
    <name evidence="1" type="ORF">CTDIVETGP_1030</name>
</gene>
<accession>W6N4M8</accession>
<organism evidence="1 2">
    <name type="scientific">Clostridium tyrobutyricum DIVETGP</name>
    <dbReference type="NCBI Taxonomy" id="1408889"/>
    <lineage>
        <taxon>Bacteria</taxon>
        <taxon>Bacillati</taxon>
        <taxon>Bacillota</taxon>
        <taxon>Clostridia</taxon>
        <taxon>Eubacteriales</taxon>
        <taxon>Clostridiaceae</taxon>
        <taxon>Clostridium</taxon>
    </lineage>
</organism>
<dbReference type="EMBL" id="CBXI010000014">
    <property type="protein sequence ID" value="CDL90960.1"/>
    <property type="molecule type" value="Genomic_DNA"/>
</dbReference>
<sequence>MDIQNCIDTFVKDNLSVSIIIDEKRCVIKVQRQWKILKNGRYGMETINKYF</sequence>
<protein>
    <submittedName>
        <fullName evidence="1">Uncharacterized protein</fullName>
    </submittedName>
</protein>
<dbReference type="Proteomes" id="UP000019482">
    <property type="component" value="Unassembled WGS sequence"/>
</dbReference>
<dbReference type="RefSeq" id="WP_017895877.1">
    <property type="nucleotide sequence ID" value="NZ_CBXI010000014.1"/>
</dbReference>
<keyword evidence="2" id="KW-1185">Reference proteome</keyword>
<dbReference type="AlphaFoldDB" id="W6N4M8"/>
<name>W6N4M8_CLOTY</name>
<reference evidence="1 2" key="1">
    <citation type="journal article" date="2015" name="Genome Announc.">
        <title>Draft Genome Sequence of Clostridium tyrobutyricum Strain DIVETGP, Isolated from Cow's Milk for Grana Padano Production.</title>
        <authorList>
            <person name="Soggiu A."/>
            <person name="Piras C."/>
            <person name="Gaiarsa S."/>
            <person name="Sassera D."/>
            <person name="Roncada P."/>
            <person name="Bendixen E."/>
            <person name="Brasca M."/>
            <person name="Bonizzi L."/>
        </authorList>
    </citation>
    <scope>NUCLEOTIDE SEQUENCE [LARGE SCALE GENOMIC DNA]</scope>
    <source>
        <strain evidence="1 2">DIVETGP</strain>
    </source>
</reference>
<comment type="caution">
    <text evidence="1">The sequence shown here is derived from an EMBL/GenBank/DDBJ whole genome shotgun (WGS) entry which is preliminary data.</text>
</comment>
<evidence type="ECO:0000313" key="2">
    <source>
        <dbReference type="Proteomes" id="UP000019482"/>
    </source>
</evidence>
<dbReference type="GeneID" id="56700220"/>
<proteinExistence type="predicted"/>